<dbReference type="InterPro" id="IPR000742">
    <property type="entry name" value="EGF"/>
</dbReference>
<dbReference type="SUPFAM" id="SSF50956">
    <property type="entry name" value="Thermostable phytase (3-phytase)"/>
    <property type="match status" value="2"/>
</dbReference>
<dbReference type="Gene3D" id="2.120.10.30">
    <property type="entry name" value="TolB, C-terminal domain"/>
    <property type="match status" value="2"/>
</dbReference>
<accession>A0ABR2JMM0</accession>
<comment type="caution">
    <text evidence="7">The sequence shown here is derived from an EMBL/GenBank/DDBJ whole genome shotgun (WGS) entry which is preliminary data.</text>
</comment>
<evidence type="ECO:0000313" key="7">
    <source>
        <dbReference type="EMBL" id="KAK8880080.1"/>
    </source>
</evidence>
<feature type="domain" description="EGF-like" evidence="5">
    <location>
        <begin position="386"/>
        <end position="418"/>
    </location>
</feature>
<dbReference type="InterPro" id="IPR011042">
    <property type="entry name" value="6-blade_b-propeller_TolB-like"/>
</dbReference>
<dbReference type="Pfam" id="PF02333">
    <property type="entry name" value="Phytase"/>
    <property type="match status" value="1"/>
</dbReference>
<dbReference type="InterPro" id="IPR050969">
    <property type="entry name" value="Dev_Signal_Modulators"/>
</dbReference>
<dbReference type="PROSITE" id="PS01186">
    <property type="entry name" value="EGF_2"/>
    <property type="match status" value="1"/>
</dbReference>
<keyword evidence="1 4" id="KW-0732">Signal</keyword>
<feature type="domain" description="BPP" evidence="6">
    <location>
        <begin position="13"/>
        <end position="329"/>
    </location>
</feature>
<sequence length="765" mass="81208">MKITIALFLTLSSVVAAVPSTSLPITSRTGPVDSDWSAVYHAGPDSVLIGNDGGAATGGLRTWALGGGERRLNETAHQTPGRTKLVTTVYGISGDSSSRNSTKGGRDLAVTIAMPDSYFRLYDPSTLELVGEPPLRALGDWSAMCAWRSQSSGETYIYLFGKRQAIQFLLRGRPGKEVETFEMLEVQTFETPVEASSCAVSLATRTVFFAGDDSQTIFAFPAAESAETPEIRVLGEAADEVTGLAAYYGKTDDYLLVAQKDAIGIYNATNLNSLASITLTGEEDIEVQGLSVSQEDTTAYGAGMVAYAIESKAGKGFAVSSIEAAFKSLGLDLNTSYDPRRRLSESQSPVCEKCHKSGFCAAATPDTDPTTPPCSCFAGFTGDTCASFTCRNNCSGHGTCAGANLCQCDEGWGGLYCGFRVVQAVAETDANGGDGDDPAIWIHPVDRAQSRIITTTKSEAGAGLGVFALNGTLVNFIAAAQPNNVDVIYGFPAGNRTVDLAYAACRADNTLCMYEITPEGTLQEIAGGIQPTKDKYKVYGSCVYRSRKTGKQYLFVNAKTAEYLQFELSWVNNALQTTLVRNFTGGSGGQVEGCVSDEANGWVLIGEEPLGLWRYGAEPNDEVADAFQISNVGDGHTYGDVEGVTLVEGPTSSQGFILVSQQGVSAYNIYRRASPHKFIGTFTIAENVEKGVDAVSNTDGIAAVGTALGSGFPFGMVVVHDDANELPGGGTSDETSFKLVSLKDVLADDLLQEVDTNWDPRKQYR</sequence>
<feature type="disulfide bond" evidence="3">
    <location>
        <begin position="390"/>
        <end position="400"/>
    </location>
</feature>
<dbReference type="Proteomes" id="UP001390339">
    <property type="component" value="Unassembled WGS sequence"/>
</dbReference>
<feature type="chain" id="PRO_5046773414" description="3-phytase" evidence="4">
    <location>
        <begin position="18"/>
        <end position="765"/>
    </location>
</feature>
<dbReference type="EMBL" id="JAPCWZ010000001">
    <property type="protein sequence ID" value="KAK8880080.1"/>
    <property type="molecule type" value="Genomic_DNA"/>
</dbReference>
<keyword evidence="2 3" id="KW-1015">Disulfide bond</keyword>
<protein>
    <recommendedName>
        <fullName evidence="9">3-phytase</fullName>
    </recommendedName>
</protein>
<dbReference type="PANTHER" id="PTHR14949:SF56">
    <property type="entry name" value="EGF-LIKE-DOMAIN, MULTIPLE 7"/>
    <property type="match status" value="1"/>
</dbReference>
<dbReference type="PROSITE" id="PS51662">
    <property type="entry name" value="BP_PHYTASE"/>
    <property type="match status" value="2"/>
</dbReference>
<dbReference type="PROSITE" id="PS50026">
    <property type="entry name" value="EGF_3"/>
    <property type="match status" value="1"/>
</dbReference>
<organism evidence="7 8">
    <name type="scientific">Apiospora arundinis</name>
    <dbReference type="NCBI Taxonomy" id="335852"/>
    <lineage>
        <taxon>Eukaryota</taxon>
        <taxon>Fungi</taxon>
        <taxon>Dikarya</taxon>
        <taxon>Ascomycota</taxon>
        <taxon>Pezizomycotina</taxon>
        <taxon>Sordariomycetes</taxon>
        <taxon>Xylariomycetidae</taxon>
        <taxon>Amphisphaeriales</taxon>
        <taxon>Apiosporaceae</taxon>
        <taxon>Apiospora</taxon>
    </lineage>
</organism>
<evidence type="ECO:0008006" key="9">
    <source>
        <dbReference type="Google" id="ProtNLM"/>
    </source>
</evidence>
<gene>
    <name evidence="7" type="ORF">PGQ11_001374</name>
</gene>
<evidence type="ECO:0000256" key="3">
    <source>
        <dbReference type="PROSITE-ProRule" id="PRU00076"/>
    </source>
</evidence>
<keyword evidence="3" id="KW-0245">EGF-like domain</keyword>
<dbReference type="Gene3D" id="2.10.25.10">
    <property type="entry name" value="Laminin"/>
    <property type="match status" value="1"/>
</dbReference>
<evidence type="ECO:0000256" key="1">
    <source>
        <dbReference type="ARBA" id="ARBA00022729"/>
    </source>
</evidence>
<feature type="signal peptide" evidence="4">
    <location>
        <begin position="1"/>
        <end position="17"/>
    </location>
</feature>
<reference evidence="7 8" key="1">
    <citation type="journal article" date="2024" name="IMA Fungus">
        <title>Apiospora arundinis, a panoply of carbohydrate-active enzymes and secondary metabolites.</title>
        <authorList>
            <person name="Sorensen T."/>
            <person name="Petersen C."/>
            <person name="Muurmann A.T."/>
            <person name="Christiansen J.V."/>
            <person name="Brundto M.L."/>
            <person name="Overgaard C.K."/>
            <person name="Boysen A.T."/>
            <person name="Wollenberg R.D."/>
            <person name="Larsen T.O."/>
            <person name="Sorensen J.L."/>
            <person name="Nielsen K.L."/>
            <person name="Sondergaard T.E."/>
        </authorList>
    </citation>
    <scope>NUCLEOTIDE SEQUENCE [LARGE SCALE GENOMIC DNA]</scope>
    <source>
        <strain evidence="7 8">AAU 773</strain>
    </source>
</reference>
<evidence type="ECO:0000256" key="2">
    <source>
        <dbReference type="ARBA" id="ARBA00023157"/>
    </source>
</evidence>
<feature type="domain" description="BPP" evidence="6">
    <location>
        <begin position="412"/>
        <end position="750"/>
    </location>
</feature>
<evidence type="ECO:0000256" key="4">
    <source>
        <dbReference type="SAM" id="SignalP"/>
    </source>
</evidence>
<evidence type="ECO:0000313" key="8">
    <source>
        <dbReference type="Proteomes" id="UP001390339"/>
    </source>
</evidence>
<evidence type="ECO:0000259" key="6">
    <source>
        <dbReference type="PROSITE" id="PS51662"/>
    </source>
</evidence>
<keyword evidence="8" id="KW-1185">Reference proteome</keyword>
<feature type="disulfide bond" evidence="3">
    <location>
        <begin position="408"/>
        <end position="417"/>
    </location>
</feature>
<dbReference type="PANTHER" id="PTHR14949">
    <property type="entry name" value="EGF-LIKE-DOMAIN, MULTIPLE 7, 8"/>
    <property type="match status" value="1"/>
</dbReference>
<dbReference type="InterPro" id="IPR003431">
    <property type="entry name" value="B-propeller_Phytase"/>
</dbReference>
<evidence type="ECO:0000259" key="5">
    <source>
        <dbReference type="PROSITE" id="PS50026"/>
    </source>
</evidence>
<proteinExistence type="predicted"/>
<comment type="caution">
    <text evidence="3">Lacks conserved residue(s) required for the propagation of feature annotation.</text>
</comment>
<name>A0ABR2JMM0_9PEZI</name>
<dbReference type="PROSITE" id="PS00022">
    <property type="entry name" value="EGF_1"/>
    <property type="match status" value="1"/>
</dbReference>